<feature type="transmembrane region" description="Helical" evidence="2">
    <location>
        <begin position="585"/>
        <end position="608"/>
    </location>
</feature>
<feature type="transmembrane region" description="Helical" evidence="2">
    <location>
        <begin position="31"/>
        <end position="54"/>
    </location>
</feature>
<dbReference type="Gene3D" id="3.30.70.1320">
    <property type="entry name" value="Multidrug efflux transporter AcrB pore domain like"/>
    <property type="match status" value="1"/>
</dbReference>
<dbReference type="SUPFAM" id="SSF82866">
    <property type="entry name" value="Multidrug efflux transporter AcrB transmembrane domain"/>
    <property type="match status" value="2"/>
</dbReference>
<dbReference type="InterPro" id="IPR001036">
    <property type="entry name" value="Acrflvin-R"/>
</dbReference>
<dbReference type="SUPFAM" id="SSF82714">
    <property type="entry name" value="Multidrug efflux transporter AcrB TolC docking domain, DN and DC subdomains"/>
    <property type="match status" value="2"/>
</dbReference>
<feature type="transmembrane region" description="Helical" evidence="2">
    <location>
        <begin position="1089"/>
        <end position="1114"/>
    </location>
</feature>
<dbReference type="Gene3D" id="3.30.2090.10">
    <property type="entry name" value="Multidrug efflux transporter AcrB TolC docking domain, DN and DC subdomains"/>
    <property type="match status" value="2"/>
</dbReference>
<feature type="transmembrane region" description="Helical" evidence="2">
    <location>
        <begin position="498"/>
        <end position="521"/>
    </location>
</feature>
<dbReference type="InterPro" id="IPR027463">
    <property type="entry name" value="AcrB_DN_DC_subdom"/>
</dbReference>
<comment type="caution">
    <text evidence="3">The sequence shown here is derived from an EMBL/GenBank/DDBJ whole genome shotgun (WGS) entry which is preliminary data.</text>
</comment>
<dbReference type="Proteomes" id="UP000237968">
    <property type="component" value="Unassembled WGS sequence"/>
</dbReference>
<feature type="transmembrane region" description="Helical" evidence="2">
    <location>
        <begin position="1166"/>
        <end position="1189"/>
    </location>
</feature>
<evidence type="ECO:0000313" key="4">
    <source>
        <dbReference type="Proteomes" id="UP000237968"/>
    </source>
</evidence>
<feature type="transmembrane region" description="Helical" evidence="2">
    <location>
        <begin position="395"/>
        <end position="415"/>
    </location>
</feature>
<evidence type="ECO:0000256" key="2">
    <source>
        <dbReference type="SAM" id="Phobius"/>
    </source>
</evidence>
<dbReference type="RefSeq" id="WP_106394092.1">
    <property type="nucleotide sequence ID" value="NZ_PVNK01000207.1"/>
</dbReference>
<accession>A0A2S9XIE6</accession>
<dbReference type="OrthoDB" id="9807612at2"/>
<feature type="region of interest" description="Disordered" evidence="1">
    <location>
        <begin position="708"/>
        <end position="728"/>
    </location>
</feature>
<dbReference type="SUPFAM" id="SSF82693">
    <property type="entry name" value="Multidrug efflux transporter AcrB pore domain, PN1, PN2, PC1 and PC2 subdomains"/>
    <property type="match status" value="2"/>
</dbReference>
<dbReference type="AlphaFoldDB" id="A0A2S9XIE6"/>
<feature type="compositionally biased region" description="Acidic residues" evidence="1">
    <location>
        <begin position="1245"/>
        <end position="1254"/>
    </location>
</feature>
<feature type="transmembrane region" description="Helical" evidence="2">
    <location>
        <begin position="1059"/>
        <end position="1083"/>
    </location>
</feature>
<dbReference type="PRINTS" id="PR00702">
    <property type="entry name" value="ACRIFLAVINRP"/>
</dbReference>
<dbReference type="Pfam" id="PF00873">
    <property type="entry name" value="ACR_tran"/>
    <property type="match status" value="3"/>
</dbReference>
<feature type="transmembrane region" description="Helical" evidence="2">
    <location>
        <begin position="369"/>
        <end position="388"/>
    </location>
</feature>
<feature type="region of interest" description="Disordered" evidence="1">
    <location>
        <begin position="1230"/>
        <end position="1254"/>
    </location>
</feature>
<feature type="region of interest" description="Disordered" evidence="1">
    <location>
        <begin position="745"/>
        <end position="798"/>
    </location>
</feature>
<reference evidence="3 4" key="1">
    <citation type="submission" date="2018-03" db="EMBL/GenBank/DDBJ databases">
        <title>Draft Genome Sequences of the Obligatory Marine Myxobacteria Enhygromyxa salina SWB005.</title>
        <authorList>
            <person name="Poehlein A."/>
            <person name="Moghaddam J.A."/>
            <person name="Harms H."/>
            <person name="Alanjari M."/>
            <person name="Koenig G.M."/>
            <person name="Daniel R."/>
            <person name="Schaeberle T.F."/>
        </authorList>
    </citation>
    <scope>NUCLEOTIDE SEQUENCE [LARGE SCALE GENOMIC DNA]</scope>
    <source>
        <strain evidence="3 4">SWB005</strain>
    </source>
</reference>
<feature type="compositionally biased region" description="Pro residues" evidence="1">
    <location>
        <begin position="758"/>
        <end position="774"/>
    </location>
</feature>
<keyword evidence="2" id="KW-0812">Transmembrane</keyword>
<dbReference type="GO" id="GO:0005886">
    <property type="term" value="C:plasma membrane"/>
    <property type="evidence" value="ECO:0007669"/>
    <property type="project" value="TreeGrafter"/>
</dbReference>
<dbReference type="PANTHER" id="PTHR32063:SF0">
    <property type="entry name" value="SWARMING MOTILITY PROTEIN SWRC"/>
    <property type="match status" value="1"/>
</dbReference>
<keyword evidence="4" id="KW-1185">Reference proteome</keyword>
<protein>
    <submittedName>
        <fullName evidence="3">Multidrug resistance protein MdtB</fullName>
    </submittedName>
</protein>
<dbReference type="Gene3D" id="3.30.70.1430">
    <property type="entry name" value="Multidrug efflux transporter AcrB pore domain"/>
    <property type="match status" value="2"/>
</dbReference>
<feature type="compositionally biased region" description="Basic and acidic residues" evidence="1">
    <location>
        <begin position="717"/>
        <end position="728"/>
    </location>
</feature>
<dbReference type="Gene3D" id="1.20.1640.10">
    <property type="entry name" value="Multidrug efflux transporter AcrB transmembrane domain"/>
    <property type="match status" value="3"/>
</dbReference>
<dbReference type="GO" id="GO:0042910">
    <property type="term" value="F:xenobiotic transmembrane transporter activity"/>
    <property type="evidence" value="ECO:0007669"/>
    <property type="project" value="TreeGrafter"/>
</dbReference>
<keyword evidence="2" id="KW-0472">Membrane</keyword>
<proteinExistence type="predicted"/>
<gene>
    <name evidence="3" type="primary">mdtB_2</name>
    <name evidence="3" type="ORF">ENSA5_48410</name>
</gene>
<evidence type="ECO:0000256" key="1">
    <source>
        <dbReference type="SAM" id="MobiDB-lite"/>
    </source>
</evidence>
<keyword evidence="2" id="KW-1133">Transmembrane helix</keyword>
<dbReference type="PANTHER" id="PTHR32063">
    <property type="match status" value="1"/>
</dbReference>
<feature type="transmembrane region" description="Helical" evidence="2">
    <location>
        <begin position="1036"/>
        <end position="1052"/>
    </location>
</feature>
<dbReference type="Gene3D" id="3.30.70.1440">
    <property type="entry name" value="Multidrug efflux transporter AcrB pore domain"/>
    <property type="match status" value="1"/>
</dbReference>
<dbReference type="EMBL" id="PVNK01000207">
    <property type="protein sequence ID" value="PRP92659.1"/>
    <property type="molecule type" value="Genomic_DNA"/>
</dbReference>
<name>A0A2S9XIE6_9BACT</name>
<feature type="transmembrane region" description="Helical" evidence="2">
    <location>
        <begin position="466"/>
        <end position="486"/>
    </location>
</feature>
<evidence type="ECO:0000313" key="3">
    <source>
        <dbReference type="EMBL" id="PRP92659.1"/>
    </source>
</evidence>
<organism evidence="3 4">
    <name type="scientific">Enhygromyxa salina</name>
    <dbReference type="NCBI Taxonomy" id="215803"/>
    <lineage>
        <taxon>Bacteria</taxon>
        <taxon>Pseudomonadati</taxon>
        <taxon>Myxococcota</taxon>
        <taxon>Polyangia</taxon>
        <taxon>Nannocystales</taxon>
        <taxon>Nannocystaceae</taxon>
        <taxon>Enhygromyxa</taxon>
    </lineage>
</organism>
<sequence length="1254" mass="135893">MAELRDSPDQLREAQSSVSGWRRRLRSMDRFRFTVTRPVAVLMVFFAVMVFGLFSARMLPINLMPDISYPKLTVRTEYEGAAPAEVENDVARPLEEVLGVVTGVTRISSVSRAGYADVILEFTWDTEMSEANQDVLEKLDLIKPNLPDEIKTPLILRYDPSLDPVLVLSLVGEGEAYEGIAGLKSLRRVADREVRRLLEPVDGVASVKVRGGLEEEILVALDEDALRRTGISSQDVISRLESENINLAGGSMREGRTRYLIRTVNEFDELDDIRDLVVASREGRDVLLRHIAAVDYGHEDREVITRIDGREAVMIEVYKEADANIVDMAERVRERIEARVGPKLEREYGVGLGVVSDRSLFIESSIREVRNTAFLGGIFAVLVLFLFLREGKSTIIVALSIPISILVTFAPLKLAGVSLNIMSLGGMALGVGMLVDNSIVVLESIHRCREEGDPLFRATLRGVSEVGSAVVASTLTSIAVFFPMVFVEGVAGQMFGDLGLTVVFSLLASLAVALFFIPMLASREIKALDNQRGFKEQLGQRWTRWTSVIEVRELIAEFRWWQVLLLPYYLLRLVLHLVLELGAKLISTVLSLVLTGVVYLVGAPLWLIGQAARPVLWAFDRLLDALARVYGLVIRWSLRHAITVVTLSLAAFALMVLGATRLDSELIPEVHQGEFTVELVFPVGTPLDETDALVEPIEQALREQVPHLRASVTTVGSERDSDDAGERGEHTAKISISLLAGGGQEQAAAKRELGAAPEPAPGAAPEPEPGAAPEPEPELDGEPKTGSFAPSLTSPEQAEAEALEVVRELVHNVPDLDTNITRPVLFSFKTPVEVEIRGHELDELAAATEAVRERLEGLEGLRDVKASIQPGNPEVQILYDRDALARLNLDIRAVAELVRAKVQGEEATKFNRRDRKIPIRVRASGMDAASVDELRNLAVNPPGASAVSMIAAGDLGLQTPAIPLSAVADIEVGRGPNEIRRIGQQRVGLVTANIEGVGLGSVAERIDAALAEIELPAGVTTAVTGQSEEWETSSKSLYLALGLSVFLVYVIMASQFESLVYPLIILVSIPLAFVGVVLVLLALDMPISVIAFLGAIMLAGIVVNNAIVLVDYINQLKARGHETAKAIELAGTIRLRPILMTTLTTVLGLIPMAMGLGDGAEIRQPMAVTVIAGLSFSTLLTLIVIPTLYQLVDRLLGAEDGQTPAERLQAEIAAVDHSLLVPEAVELAERAAADASDASAADPDAPGDEEPNDG</sequence>
<feature type="compositionally biased region" description="Low complexity" evidence="1">
    <location>
        <begin position="1233"/>
        <end position="1244"/>
    </location>
</feature>
<feature type="transmembrane region" description="Helical" evidence="2">
    <location>
        <begin position="638"/>
        <end position="659"/>
    </location>
</feature>
<feature type="transmembrane region" description="Helical" evidence="2">
    <location>
        <begin position="1135"/>
        <end position="1154"/>
    </location>
</feature>